<protein>
    <recommendedName>
        <fullName evidence="1">Branched-chain alpha-ketoacid dehydrogenase kinase/Pyruvate dehydrogenase kinase N-terminal domain-containing protein</fullName>
    </recommendedName>
</protein>
<dbReference type="Proteomes" id="UP001189429">
    <property type="component" value="Unassembled WGS sequence"/>
</dbReference>
<feature type="domain" description="Branched-chain alpha-ketoacid dehydrogenase kinase/Pyruvate dehydrogenase kinase N-terminal" evidence="1">
    <location>
        <begin position="38"/>
        <end position="111"/>
    </location>
</feature>
<name>A0ABN9TCS7_9DINO</name>
<evidence type="ECO:0000259" key="1">
    <source>
        <dbReference type="Pfam" id="PF10436"/>
    </source>
</evidence>
<evidence type="ECO:0000313" key="2">
    <source>
        <dbReference type="EMBL" id="CAK0843533.1"/>
    </source>
</evidence>
<evidence type="ECO:0000313" key="3">
    <source>
        <dbReference type="Proteomes" id="UP001189429"/>
    </source>
</evidence>
<sequence length="135" mass="15563">MALSEERLEVFLKHEIEYMGRGQYKPITLPKILAHSTPMACARLIHRELPLRFATRIKQIESSSDQWRDIPCMQRIHKMFSESFRKLRLVELDENDAESSSNEFMAVVQDISWPVTCQRCHGSGNARSPCGRGSL</sequence>
<dbReference type="EMBL" id="CAUYUJ010014585">
    <property type="protein sequence ID" value="CAK0843533.1"/>
    <property type="molecule type" value="Genomic_DNA"/>
</dbReference>
<dbReference type="InterPro" id="IPR036784">
    <property type="entry name" value="AK/P_DHK_N_sf"/>
</dbReference>
<gene>
    <name evidence="2" type="ORF">PCOR1329_LOCUS37852</name>
</gene>
<dbReference type="SUPFAM" id="SSF69012">
    <property type="entry name" value="alpha-ketoacid dehydrogenase kinase, N-terminal domain"/>
    <property type="match status" value="1"/>
</dbReference>
<dbReference type="Gene3D" id="1.20.140.20">
    <property type="entry name" value="Alpha-ketoacid/pyruvate dehydrogenase kinase, N-terminal domain"/>
    <property type="match status" value="1"/>
</dbReference>
<proteinExistence type="predicted"/>
<dbReference type="InterPro" id="IPR018955">
    <property type="entry name" value="BCDHK/PDK_N"/>
</dbReference>
<organism evidence="2 3">
    <name type="scientific">Prorocentrum cordatum</name>
    <dbReference type="NCBI Taxonomy" id="2364126"/>
    <lineage>
        <taxon>Eukaryota</taxon>
        <taxon>Sar</taxon>
        <taxon>Alveolata</taxon>
        <taxon>Dinophyceae</taxon>
        <taxon>Prorocentrales</taxon>
        <taxon>Prorocentraceae</taxon>
        <taxon>Prorocentrum</taxon>
    </lineage>
</organism>
<accession>A0ABN9TCS7</accession>
<dbReference type="Pfam" id="PF10436">
    <property type="entry name" value="BCDHK_Adom3"/>
    <property type="match status" value="1"/>
</dbReference>
<reference evidence="2" key="1">
    <citation type="submission" date="2023-10" db="EMBL/GenBank/DDBJ databases">
        <authorList>
            <person name="Chen Y."/>
            <person name="Shah S."/>
            <person name="Dougan E. K."/>
            <person name="Thang M."/>
            <person name="Chan C."/>
        </authorList>
    </citation>
    <scope>NUCLEOTIDE SEQUENCE [LARGE SCALE GENOMIC DNA]</scope>
</reference>
<keyword evidence="3" id="KW-1185">Reference proteome</keyword>
<comment type="caution">
    <text evidence="2">The sequence shown here is derived from an EMBL/GenBank/DDBJ whole genome shotgun (WGS) entry which is preliminary data.</text>
</comment>